<dbReference type="OrthoDB" id="2407789at2"/>
<evidence type="ECO:0008006" key="4">
    <source>
        <dbReference type="Google" id="ProtNLM"/>
    </source>
</evidence>
<dbReference type="PATRIC" id="fig|176280.10.peg.620"/>
<keyword evidence="1" id="KW-0175">Coiled coil</keyword>
<dbReference type="InterPro" id="IPR014916">
    <property type="entry name" value="KapB"/>
</dbReference>
<name>A0A0H2VFC5_STAES</name>
<gene>
    <name evidence="2" type="ordered locus">SE_0647</name>
</gene>
<dbReference type="EMBL" id="AE015929">
    <property type="protein sequence ID" value="AAO04244.1"/>
    <property type="molecule type" value="Genomic_DNA"/>
</dbReference>
<dbReference type="Proteomes" id="UP000001411">
    <property type="component" value="Chromosome"/>
</dbReference>
<evidence type="ECO:0000313" key="2">
    <source>
        <dbReference type="EMBL" id="AAO04244.1"/>
    </source>
</evidence>
<dbReference type="SUPFAM" id="SSF141251">
    <property type="entry name" value="Kinase-associated protein B-like"/>
    <property type="match status" value="1"/>
</dbReference>
<dbReference type="eggNOG" id="ENOG5032UIM">
    <property type="taxonomic scope" value="Bacteria"/>
</dbReference>
<feature type="coiled-coil region" evidence="1">
    <location>
        <begin position="81"/>
        <end position="108"/>
    </location>
</feature>
<dbReference type="RefSeq" id="WP_001831990.1">
    <property type="nucleotide sequence ID" value="NC_004461.1"/>
</dbReference>
<organism evidence="2 3">
    <name type="scientific">Staphylococcus epidermidis (strain ATCC 12228 / FDA PCI 1200)</name>
    <dbReference type="NCBI Taxonomy" id="176280"/>
    <lineage>
        <taxon>Bacteria</taxon>
        <taxon>Bacillati</taxon>
        <taxon>Bacillota</taxon>
        <taxon>Bacilli</taxon>
        <taxon>Bacillales</taxon>
        <taxon>Staphylococcaceae</taxon>
        <taxon>Staphylococcus</taxon>
    </lineage>
</organism>
<dbReference type="HOGENOM" id="CLU_139583_0_0_9"/>
<dbReference type="KEGG" id="sep:SE_0647"/>
<dbReference type="Pfam" id="PF08810">
    <property type="entry name" value="KapB"/>
    <property type="match status" value="1"/>
</dbReference>
<dbReference type="Gene3D" id="2.30.30.430">
    <property type="entry name" value="Kinase associated protein B domain"/>
    <property type="match status" value="1"/>
</dbReference>
<dbReference type="AlphaFoldDB" id="A0A0H2VFC5"/>
<sequence>MLYRFSHKTGVYGVSVKEETGNQILVQIEQVIKHPKQGDLHHPNETEGVFFHERKALSHFEKRYATPSQLREFNVEAMPYEDSLQHAITHLENQLKKEKTEYSRLSLNNLNRLKEDYAIQYKRHFD</sequence>
<reference evidence="2 3" key="1">
    <citation type="journal article" date="2003" name="Mol. Microbiol.">
        <title>Genome-based analysis of virulence genes in a non-biofilm-forming Staphylococcus epidermidis strain (ATCC 12228).</title>
        <authorList>
            <person name="Zhang Y.Q."/>
            <person name="Ren S.X."/>
            <person name="Li H.L."/>
            <person name="Wang Y.X."/>
            <person name="Fu G."/>
            <person name="Yang J."/>
            <person name="Qin Z.Q."/>
            <person name="Miao Y.G."/>
            <person name="Wang W.Y."/>
            <person name="Chen R.S."/>
            <person name="Shen Y."/>
            <person name="Chen Z."/>
            <person name="Yuan Z.H."/>
            <person name="Zhao G.P."/>
            <person name="Qu D."/>
            <person name="Danchin A."/>
            <person name="Wen Y.M."/>
        </authorList>
    </citation>
    <scope>NUCLEOTIDE SEQUENCE [LARGE SCALE GENOMIC DNA]</scope>
    <source>
        <strain evidence="3">ATCC 12228 / FDA PCI 1200</strain>
    </source>
</reference>
<proteinExistence type="predicted"/>
<evidence type="ECO:0000313" key="3">
    <source>
        <dbReference type="Proteomes" id="UP000001411"/>
    </source>
</evidence>
<evidence type="ECO:0000256" key="1">
    <source>
        <dbReference type="SAM" id="Coils"/>
    </source>
</evidence>
<dbReference type="SMART" id="SM01298">
    <property type="entry name" value="KapB"/>
    <property type="match status" value="1"/>
</dbReference>
<protein>
    <recommendedName>
        <fullName evidence="4">Kinase</fullName>
    </recommendedName>
</protein>
<accession>A0A0H2VFC5</accession>
<dbReference type="InterPro" id="IPR038080">
    <property type="entry name" value="KapB_sf"/>
</dbReference>